<evidence type="ECO:0000313" key="1">
    <source>
        <dbReference type="EMBL" id="SEK88596.1"/>
    </source>
</evidence>
<dbReference type="EMBL" id="FOAB01000002">
    <property type="protein sequence ID" value="SEK88596.1"/>
    <property type="molecule type" value="Genomic_DNA"/>
</dbReference>
<gene>
    <name evidence="1" type="ORF">SAMN04487910_1389</name>
</gene>
<accession>A0A1H7KPZ8</accession>
<organism evidence="1 2">
    <name type="scientific">Aquimarina amphilecti</name>
    <dbReference type="NCBI Taxonomy" id="1038014"/>
    <lineage>
        <taxon>Bacteria</taxon>
        <taxon>Pseudomonadati</taxon>
        <taxon>Bacteroidota</taxon>
        <taxon>Flavobacteriia</taxon>
        <taxon>Flavobacteriales</taxon>
        <taxon>Flavobacteriaceae</taxon>
        <taxon>Aquimarina</taxon>
    </lineage>
</organism>
<name>A0A1H7KPZ8_AQUAM</name>
<keyword evidence="2" id="KW-1185">Reference proteome</keyword>
<evidence type="ECO:0000313" key="2">
    <source>
        <dbReference type="Proteomes" id="UP000198521"/>
    </source>
</evidence>
<dbReference type="Proteomes" id="UP000198521">
    <property type="component" value="Unassembled WGS sequence"/>
</dbReference>
<reference evidence="1 2" key="1">
    <citation type="submission" date="2016-10" db="EMBL/GenBank/DDBJ databases">
        <authorList>
            <person name="de Groot N.N."/>
        </authorList>
    </citation>
    <scope>NUCLEOTIDE SEQUENCE [LARGE SCALE GENOMIC DNA]</scope>
    <source>
        <strain evidence="1 2">DSM 25232</strain>
    </source>
</reference>
<sequence length="59" mass="6363">MNMKKNKLDLKKLTVAKLSNPIAIKGGVTIIGPTTTGDRPTEVRTKCNCCTDCDCPPDN</sequence>
<protein>
    <submittedName>
        <fullName evidence="1">Uncharacterized protein</fullName>
    </submittedName>
</protein>
<dbReference type="AlphaFoldDB" id="A0A1H7KPZ8"/>
<proteinExistence type="predicted"/>